<sequence length="102" mass="11806">MNAKPAVLYYVATVFLSKFVLFYFLFIFVLMFFFFFQVTTFSRLLTESDTGFLQDAASNIELLSLQQFDTEHSFLKKIRSVTDHTVSHVCDVIFGSFEPSTD</sequence>
<organism evidence="2">
    <name type="scientific">Anguilla anguilla</name>
    <name type="common">European freshwater eel</name>
    <name type="synonym">Muraena anguilla</name>
    <dbReference type="NCBI Taxonomy" id="7936"/>
    <lineage>
        <taxon>Eukaryota</taxon>
        <taxon>Metazoa</taxon>
        <taxon>Chordata</taxon>
        <taxon>Craniata</taxon>
        <taxon>Vertebrata</taxon>
        <taxon>Euteleostomi</taxon>
        <taxon>Actinopterygii</taxon>
        <taxon>Neopterygii</taxon>
        <taxon>Teleostei</taxon>
        <taxon>Anguilliformes</taxon>
        <taxon>Anguillidae</taxon>
        <taxon>Anguilla</taxon>
    </lineage>
</organism>
<keyword evidence="1" id="KW-1133">Transmembrane helix</keyword>
<name>A0A0E9WZ36_ANGAN</name>
<evidence type="ECO:0000256" key="1">
    <source>
        <dbReference type="SAM" id="Phobius"/>
    </source>
</evidence>
<keyword evidence="1" id="KW-0472">Membrane</keyword>
<accession>A0A0E9WZ36</accession>
<evidence type="ECO:0000313" key="2">
    <source>
        <dbReference type="EMBL" id="JAH95466.1"/>
    </source>
</evidence>
<feature type="transmembrane region" description="Helical" evidence="1">
    <location>
        <begin position="6"/>
        <end position="36"/>
    </location>
</feature>
<dbReference type="EMBL" id="GBXM01013111">
    <property type="protein sequence ID" value="JAH95466.1"/>
    <property type="molecule type" value="Transcribed_RNA"/>
</dbReference>
<dbReference type="AlphaFoldDB" id="A0A0E9WZ36"/>
<protein>
    <submittedName>
        <fullName evidence="2">Uncharacterized protein</fullName>
    </submittedName>
</protein>
<proteinExistence type="predicted"/>
<reference evidence="2" key="1">
    <citation type="submission" date="2014-11" db="EMBL/GenBank/DDBJ databases">
        <authorList>
            <person name="Amaro Gonzalez C."/>
        </authorList>
    </citation>
    <scope>NUCLEOTIDE SEQUENCE</scope>
</reference>
<keyword evidence="1" id="KW-0812">Transmembrane</keyword>
<reference evidence="2" key="2">
    <citation type="journal article" date="2015" name="Fish Shellfish Immunol.">
        <title>Early steps in the European eel (Anguilla anguilla)-Vibrio vulnificus interaction in the gills: Role of the RtxA13 toxin.</title>
        <authorList>
            <person name="Callol A."/>
            <person name="Pajuelo D."/>
            <person name="Ebbesson L."/>
            <person name="Teles M."/>
            <person name="MacKenzie S."/>
            <person name="Amaro C."/>
        </authorList>
    </citation>
    <scope>NUCLEOTIDE SEQUENCE</scope>
</reference>